<dbReference type="Proteomes" id="UP000732105">
    <property type="component" value="Unassembled WGS sequence"/>
</dbReference>
<evidence type="ECO:0000313" key="1">
    <source>
        <dbReference type="EMBL" id="NOU60586.1"/>
    </source>
</evidence>
<comment type="caution">
    <text evidence="1">The sequence shown here is derived from an EMBL/GenBank/DDBJ whole genome shotgun (WGS) entry which is preliminary data.</text>
</comment>
<proteinExistence type="predicted"/>
<organism evidence="1 2">
    <name type="scientific">Marinifilum caeruleilacunae</name>
    <dbReference type="NCBI Taxonomy" id="2499076"/>
    <lineage>
        <taxon>Bacteria</taxon>
        <taxon>Pseudomonadati</taxon>
        <taxon>Bacteroidota</taxon>
        <taxon>Bacteroidia</taxon>
        <taxon>Marinilabiliales</taxon>
        <taxon>Marinifilaceae</taxon>
    </lineage>
</organism>
<evidence type="ECO:0000313" key="2">
    <source>
        <dbReference type="Proteomes" id="UP000732105"/>
    </source>
</evidence>
<protein>
    <recommendedName>
        <fullName evidence="3">DUF2225 domain-containing protein</fullName>
    </recommendedName>
</protein>
<gene>
    <name evidence="1" type="ORF">ELS83_12215</name>
</gene>
<dbReference type="RefSeq" id="WP_171595858.1">
    <property type="nucleotide sequence ID" value="NZ_RZNH01000019.1"/>
</dbReference>
<name>A0ABX1WXD8_9BACT</name>
<reference evidence="1 2" key="1">
    <citation type="submission" date="2018-12" db="EMBL/GenBank/DDBJ databases">
        <title>Marinifilum JC070 sp. nov., a marine bacterium isolated from Yongle Blue Hole in the South China Sea.</title>
        <authorList>
            <person name="Fu T."/>
        </authorList>
    </citation>
    <scope>NUCLEOTIDE SEQUENCE [LARGE SCALE GENOMIC DNA]</scope>
    <source>
        <strain evidence="1 2">JC070</strain>
    </source>
</reference>
<dbReference type="EMBL" id="RZNH01000019">
    <property type="protein sequence ID" value="NOU60586.1"/>
    <property type="molecule type" value="Genomic_DNA"/>
</dbReference>
<keyword evidence="2" id="KW-1185">Reference proteome</keyword>
<accession>A0ABX1WXD8</accession>
<sequence length="227" mass="26599">MMFGGTEISSCPQCGKWIKRQTYGSMNTFGATIWSDNYIVGSMYINSLEVAICAHCEKCILTKDLISEAYIPSVLEMYDEDMMGNKVHKTDPSILEDKYQDAKALFLPGFNSLKEALNYIGEGEIVVRHNIWQHLNHRFRKKKIKNLSKENEQFYINNVKKLIDLIKIENDNDQIRLAELYRNIGDFESSREHLQRVEKEELKKLRPKFENEIEKGNRNTFILHDNR</sequence>
<evidence type="ECO:0008006" key="3">
    <source>
        <dbReference type="Google" id="ProtNLM"/>
    </source>
</evidence>